<keyword evidence="9" id="KW-1133">Transmembrane helix</keyword>
<dbReference type="SUPFAM" id="SSF55874">
    <property type="entry name" value="ATPase domain of HSP90 chaperone/DNA topoisomerase II/histidine kinase"/>
    <property type="match status" value="1"/>
</dbReference>
<keyword evidence="8" id="KW-0175">Coiled coil</keyword>
<protein>
    <recommendedName>
        <fullName evidence="2">histidine kinase</fullName>
        <ecNumber evidence="2">2.7.13.3</ecNumber>
    </recommendedName>
</protein>
<keyword evidence="3 6" id="KW-0597">Phosphoprotein</keyword>
<evidence type="ECO:0000256" key="5">
    <source>
        <dbReference type="ARBA" id="ARBA00022777"/>
    </source>
</evidence>
<dbReference type="CDD" id="cd17546">
    <property type="entry name" value="REC_hyHK_CKI1_RcsC-like"/>
    <property type="match status" value="1"/>
</dbReference>
<evidence type="ECO:0000259" key="11">
    <source>
        <dbReference type="PROSITE" id="PS50110"/>
    </source>
</evidence>
<dbReference type="PANTHER" id="PTHR43047">
    <property type="entry name" value="TWO-COMPONENT HISTIDINE PROTEIN KINASE"/>
    <property type="match status" value="1"/>
</dbReference>
<dbReference type="InterPro" id="IPR001789">
    <property type="entry name" value="Sig_transdc_resp-reg_receiver"/>
</dbReference>
<dbReference type="SMART" id="SM00028">
    <property type="entry name" value="TPR"/>
    <property type="match status" value="4"/>
</dbReference>
<feature type="coiled-coil region" evidence="8">
    <location>
        <begin position="333"/>
        <end position="374"/>
    </location>
</feature>
<dbReference type="Proteomes" id="UP001163328">
    <property type="component" value="Chromosome"/>
</dbReference>
<dbReference type="SMART" id="SM00387">
    <property type="entry name" value="HATPase_c"/>
    <property type="match status" value="1"/>
</dbReference>
<dbReference type="Gene3D" id="1.25.40.10">
    <property type="entry name" value="Tetratricopeptide repeat domain"/>
    <property type="match status" value="1"/>
</dbReference>
<feature type="domain" description="Response regulatory" evidence="11">
    <location>
        <begin position="616"/>
        <end position="730"/>
    </location>
</feature>
<dbReference type="PROSITE" id="PS50005">
    <property type="entry name" value="TPR"/>
    <property type="match status" value="1"/>
</dbReference>
<dbReference type="Pfam" id="PF00072">
    <property type="entry name" value="Response_reg"/>
    <property type="match status" value="1"/>
</dbReference>
<dbReference type="InterPro" id="IPR004358">
    <property type="entry name" value="Sig_transdc_His_kin-like_C"/>
</dbReference>
<evidence type="ECO:0000313" key="12">
    <source>
        <dbReference type="EMBL" id="UYW02272.1"/>
    </source>
</evidence>
<name>A0ABY6M140_9FLAO</name>
<dbReference type="SMART" id="SM00448">
    <property type="entry name" value="REC"/>
    <property type="match status" value="1"/>
</dbReference>
<dbReference type="Gene3D" id="3.30.565.10">
    <property type="entry name" value="Histidine kinase-like ATPase, C-terminal domain"/>
    <property type="match status" value="1"/>
</dbReference>
<dbReference type="InterPro" id="IPR011990">
    <property type="entry name" value="TPR-like_helical_dom_sf"/>
</dbReference>
<keyword evidence="4" id="KW-0808">Transferase</keyword>
<feature type="domain" description="Histidine kinase" evidence="10">
    <location>
        <begin position="374"/>
        <end position="594"/>
    </location>
</feature>
<feature type="repeat" description="TPR" evidence="7">
    <location>
        <begin position="71"/>
        <end position="104"/>
    </location>
</feature>
<keyword evidence="9" id="KW-0812">Transmembrane</keyword>
<evidence type="ECO:0000256" key="8">
    <source>
        <dbReference type="SAM" id="Coils"/>
    </source>
</evidence>
<dbReference type="CDD" id="cd00082">
    <property type="entry name" value="HisKA"/>
    <property type="match status" value="1"/>
</dbReference>
<dbReference type="PROSITE" id="PS50110">
    <property type="entry name" value="RESPONSE_REGULATORY"/>
    <property type="match status" value="1"/>
</dbReference>
<dbReference type="PANTHER" id="PTHR43047:SF72">
    <property type="entry name" value="OSMOSENSING HISTIDINE PROTEIN KINASE SLN1"/>
    <property type="match status" value="1"/>
</dbReference>
<evidence type="ECO:0000256" key="7">
    <source>
        <dbReference type="PROSITE-ProRule" id="PRU00339"/>
    </source>
</evidence>
<evidence type="ECO:0000256" key="4">
    <source>
        <dbReference type="ARBA" id="ARBA00022679"/>
    </source>
</evidence>
<dbReference type="InterPro" id="IPR019734">
    <property type="entry name" value="TPR_rpt"/>
</dbReference>
<dbReference type="InterPro" id="IPR011006">
    <property type="entry name" value="CheY-like_superfamily"/>
</dbReference>
<dbReference type="Pfam" id="PF00512">
    <property type="entry name" value="HisKA"/>
    <property type="match status" value="1"/>
</dbReference>
<dbReference type="PRINTS" id="PR00344">
    <property type="entry name" value="BCTRLSENSOR"/>
</dbReference>
<evidence type="ECO:0000256" key="2">
    <source>
        <dbReference type="ARBA" id="ARBA00012438"/>
    </source>
</evidence>
<reference evidence="12" key="1">
    <citation type="submission" date="2021-08" db="EMBL/GenBank/DDBJ databases">
        <title>Flavobacterium sp. strain CC-SYL302.</title>
        <authorList>
            <person name="Lin S.-Y."/>
            <person name="Lee T.-H."/>
            <person name="Young C.-C."/>
        </authorList>
    </citation>
    <scope>NUCLEOTIDE SEQUENCE</scope>
    <source>
        <strain evidence="12">CC-SYL302</strain>
    </source>
</reference>
<evidence type="ECO:0000256" key="3">
    <source>
        <dbReference type="ARBA" id="ARBA00022553"/>
    </source>
</evidence>
<dbReference type="InterPro" id="IPR005467">
    <property type="entry name" value="His_kinase_dom"/>
</dbReference>
<dbReference type="EC" id="2.7.13.3" evidence="2"/>
<evidence type="ECO:0000256" key="1">
    <source>
        <dbReference type="ARBA" id="ARBA00000085"/>
    </source>
</evidence>
<dbReference type="SUPFAM" id="SSF48452">
    <property type="entry name" value="TPR-like"/>
    <property type="match status" value="1"/>
</dbReference>
<proteinExistence type="predicted"/>
<organism evidence="12 13">
    <name type="scientific">Flavobacterium agricola</name>
    <dbReference type="NCBI Taxonomy" id="2870839"/>
    <lineage>
        <taxon>Bacteria</taxon>
        <taxon>Pseudomonadati</taxon>
        <taxon>Bacteroidota</taxon>
        <taxon>Flavobacteriia</taxon>
        <taxon>Flavobacteriales</taxon>
        <taxon>Flavobacteriaceae</taxon>
        <taxon>Flavobacterium</taxon>
    </lineage>
</organism>
<feature type="modified residue" description="4-aspartylphosphate" evidence="6">
    <location>
        <position position="665"/>
    </location>
</feature>
<sequence>MNFNPVKLALLWYVVTAPALGVAQTISHDSLVNLVTKAGRAYQELDTKASLRHAQNALNHAYESNDVLLLARIYNIIGLNYTEYGEYKKAEEAFLNGLRVLENNDDIRIKSWIETNIANLYQVYFKDYNQAIDYHLKSLENSKQLNSEYDVLLSTLNLSILYFDKLDFELGNKYLKEAEKFLFKINEPEIFITYNSLKAAYAKHKNELKKAEKYYLEALKYCETNPEKFKLISTHEMELYDDVARLYAKLGDMTKGYDYLLKHITLKDSLYSKEKTDAMVNFANQIDLDEYKRQINEVEKLNEEQQKTIFYSKIVGGLLTFIVLNLVFSVILLKRNQKQKNKLIAEIESKNIELEKARAKAEELSDLKTQFISNVSHELRTPLYGVIGLAKILEQDFPELKNNKVLQSLNFSADYLMSLITDLLEIQKIESQNISIDLKPYPIKKELQNIVESLSIYAQKNNNKVIIVKDDFVVKSVETDKLKLNQILFNLLSNALKFTSNGTITVTVSQKIVSNNSVELTYEVKDTGSGISEKNLETIFEKFSQFHTKGSEYQGTGLGLPIVQQLIQVLGGSITVKSKVGVGTVFTFTIPCLAHHLKINDAADAYSVPFDCADLHVLLVENNEINRMVSQHAFKKHNIACTVVANAKEALAVLQQQTFSVILTDINMAEIDGFELAKRIRKLNIKTPIIALTAYSKQDIAKDLALTDIQEVVTKPYDFDYLFKIIHDIIVTKK</sequence>
<dbReference type="InterPro" id="IPR003661">
    <property type="entry name" value="HisK_dim/P_dom"/>
</dbReference>
<dbReference type="Gene3D" id="1.10.287.130">
    <property type="match status" value="1"/>
</dbReference>
<keyword evidence="7" id="KW-0802">TPR repeat</keyword>
<dbReference type="Pfam" id="PF02518">
    <property type="entry name" value="HATPase_c"/>
    <property type="match status" value="1"/>
</dbReference>
<evidence type="ECO:0000259" key="10">
    <source>
        <dbReference type="PROSITE" id="PS50109"/>
    </source>
</evidence>
<keyword evidence="13" id="KW-1185">Reference proteome</keyword>
<evidence type="ECO:0000256" key="6">
    <source>
        <dbReference type="PROSITE-ProRule" id="PRU00169"/>
    </source>
</evidence>
<dbReference type="Gene3D" id="3.40.50.2300">
    <property type="match status" value="1"/>
</dbReference>
<keyword evidence="9" id="KW-0472">Membrane</keyword>
<dbReference type="InterPro" id="IPR036890">
    <property type="entry name" value="HATPase_C_sf"/>
</dbReference>
<keyword evidence="5" id="KW-0418">Kinase</keyword>
<dbReference type="InterPro" id="IPR003594">
    <property type="entry name" value="HATPase_dom"/>
</dbReference>
<dbReference type="SUPFAM" id="SSF47384">
    <property type="entry name" value="Homodimeric domain of signal transducing histidine kinase"/>
    <property type="match status" value="1"/>
</dbReference>
<evidence type="ECO:0000256" key="9">
    <source>
        <dbReference type="SAM" id="Phobius"/>
    </source>
</evidence>
<dbReference type="SMART" id="SM00388">
    <property type="entry name" value="HisKA"/>
    <property type="match status" value="1"/>
</dbReference>
<dbReference type="PROSITE" id="PS50109">
    <property type="entry name" value="HIS_KIN"/>
    <property type="match status" value="1"/>
</dbReference>
<dbReference type="SUPFAM" id="SSF52172">
    <property type="entry name" value="CheY-like"/>
    <property type="match status" value="1"/>
</dbReference>
<gene>
    <name evidence="12" type="ORF">K5I29_05060</name>
</gene>
<evidence type="ECO:0000313" key="13">
    <source>
        <dbReference type="Proteomes" id="UP001163328"/>
    </source>
</evidence>
<dbReference type="EMBL" id="CP081495">
    <property type="protein sequence ID" value="UYW02272.1"/>
    <property type="molecule type" value="Genomic_DNA"/>
</dbReference>
<accession>A0ABY6M140</accession>
<dbReference type="RefSeq" id="WP_264434786.1">
    <property type="nucleotide sequence ID" value="NZ_CP081495.1"/>
</dbReference>
<dbReference type="InterPro" id="IPR036097">
    <property type="entry name" value="HisK_dim/P_sf"/>
</dbReference>
<dbReference type="CDD" id="cd16922">
    <property type="entry name" value="HATPase_EvgS-ArcB-TorS-like"/>
    <property type="match status" value="1"/>
</dbReference>
<comment type="catalytic activity">
    <reaction evidence="1">
        <text>ATP + protein L-histidine = ADP + protein N-phospho-L-histidine.</text>
        <dbReference type="EC" id="2.7.13.3"/>
    </reaction>
</comment>
<feature type="transmembrane region" description="Helical" evidence="9">
    <location>
        <begin position="310"/>
        <end position="333"/>
    </location>
</feature>